<accession>A0A211Z827</accession>
<evidence type="ECO:0000313" key="3">
    <source>
        <dbReference type="Proteomes" id="UP000196655"/>
    </source>
</evidence>
<name>A0A211Z827_9PROT</name>
<protein>
    <submittedName>
        <fullName evidence="2">Uncharacterized protein</fullName>
    </submittedName>
</protein>
<feature type="region of interest" description="Disordered" evidence="1">
    <location>
        <begin position="240"/>
        <end position="262"/>
    </location>
</feature>
<proteinExistence type="predicted"/>
<comment type="caution">
    <text evidence="2">The sequence shown here is derived from an EMBL/GenBank/DDBJ whole genome shotgun (WGS) entry which is preliminary data.</text>
</comment>
<evidence type="ECO:0000256" key="1">
    <source>
        <dbReference type="SAM" id="MobiDB-lite"/>
    </source>
</evidence>
<keyword evidence="3" id="KW-1185">Reference proteome</keyword>
<sequence>MSFAGNSVKTPIMAAAHGMKQVAFNTIGDKVIRPLVEFAPPQVTQFAVGAAQQALQTAAGSAGSVASAAAGAMSAAAGSSGSSPIAALPELTGATPFVPPDFREMPKVDSASILDRARGKVRGVLSGLPVGMQDAAINAAETAILDGVAKTAGRKLGSDWSDRAKTLMGATGLGSGVDGAKKAMDGVKKAADGAVAALPGSSGAMKDAVRKVVADKAQQELARKVGDGWAKAARTVYDGSAKKPDIADARTPPFVPDPAKKP</sequence>
<reference evidence="3" key="1">
    <citation type="submission" date="2017-05" db="EMBL/GenBank/DDBJ databases">
        <authorList>
            <person name="Macchi M."/>
            <person name="Festa S."/>
            <person name="Coppotelli B.M."/>
            <person name="Morelli I.S."/>
        </authorList>
    </citation>
    <scope>NUCLEOTIDE SEQUENCE [LARGE SCALE GENOMIC DNA]</scope>
    <source>
        <strain evidence="3">I</strain>
    </source>
</reference>
<dbReference type="Proteomes" id="UP000196655">
    <property type="component" value="Unassembled WGS sequence"/>
</dbReference>
<dbReference type="EMBL" id="NHON01000104">
    <property type="protein sequence ID" value="OWJ61383.1"/>
    <property type="molecule type" value="Genomic_DNA"/>
</dbReference>
<gene>
    <name evidence="2" type="ORF">BWR60_31165</name>
</gene>
<dbReference type="OrthoDB" id="9820996at2"/>
<evidence type="ECO:0000313" key="2">
    <source>
        <dbReference type="EMBL" id="OWJ61383.1"/>
    </source>
</evidence>
<dbReference type="RefSeq" id="WP_088156385.1">
    <property type="nucleotide sequence ID" value="NZ_NHON01000104.1"/>
</dbReference>
<organism evidence="2 3">
    <name type="scientific">Inquilinus limosus</name>
    <dbReference type="NCBI Taxonomy" id="171674"/>
    <lineage>
        <taxon>Bacteria</taxon>
        <taxon>Pseudomonadati</taxon>
        <taxon>Pseudomonadota</taxon>
        <taxon>Alphaproteobacteria</taxon>
        <taxon>Rhodospirillales</taxon>
        <taxon>Rhodospirillaceae</taxon>
        <taxon>Inquilinus</taxon>
    </lineage>
</organism>
<dbReference type="AlphaFoldDB" id="A0A211Z827"/>